<dbReference type="OrthoDB" id="206313at2759"/>
<proteinExistence type="predicted"/>
<keyword evidence="2" id="KW-0472">Membrane</keyword>
<evidence type="ECO:0000256" key="2">
    <source>
        <dbReference type="SAM" id="Phobius"/>
    </source>
</evidence>
<accession>A0A2P6V0J3</accession>
<dbReference type="AlphaFoldDB" id="A0A2P6V0J3"/>
<protein>
    <submittedName>
        <fullName evidence="3">Golgi apparatus membrane TVP15</fullName>
    </submittedName>
</protein>
<keyword evidence="4" id="KW-1185">Reference proteome</keyword>
<evidence type="ECO:0000313" key="3">
    <source>
        <dbReference type="EMBL" id="PSC67616.1"/>
    </source>
</evidence>
<sequence length="213" mass="23233">MNDRAELLPFGGPGVGSSSAPLGGPPHRGHDCLLSFCRAFNFVTGLCAVLCALAFGMAMWVRGEAPTKDPYFYSGQAVRLFGIGIAGMVLLVETEWRRWLELVPLLESWLGRGVLQIFEATLTFREAYPSGSTDFHKSLALYRSAASLSLLVCGSVYILGTVTCIGVIKTAKQRQEATLARAEAELERMERRKKELERQLGLGLPGRGGLPRD</sequence>
<gene>
    <name evidence="3" type="ORF">C2E20_8732</name>
</gene>
<keyword evidence="1" id="KW-0175">Coiled coil</keyword>
<dbReference type="Proteomes" id="UP000239649">
    <property type="component" value="Unassembled WGS sequence"/>
</dbReference>
<reference evidence="3 4" key="1">
    <citation type="journal article" date="2018" name="Plant J.">
        <title>Genome sequences of Chlorella sorokiniana UTEX 1602 and Micractinium conductrix SAG 241.80: implications to maltose excretion by a green alga.</title>
        <authorList>
            <person name="Arriola M.B."/>
            <person name="Velmurugan N."/>
            <person name="Zhang Y."/>
            <person name="Plunkett M.H."/>
            <person name="Hondzo H."/>
            <person name="Barney B.M."/>
        </authorList>
    </citation>
    <scope>NUCLEOTIDE SEQUENCE [LARGE SCALE GENOMIC DNA]</scope>
    <source>
        <strain evidence="3 4">SAG 241.80</strain>
    </source>
</reference>
<feature type="coiled-coil region" evidence="1">
    <location>
        <begin position="172"/>
        <end position="199"/>
    </location>
</feature>
<keyword evidence="2" id="KW-0812">Transmembrane</keyword>
<dbReference type="EMBL" id="LHPF02000052">
    <property type="protein sequence ID" value="PSC67616.1"/>
    <property type="molecule type" value="Genomic_DNA"/>
</dbReference>
<name>A0A2P6V0J3_9CHLO</name>
<dbReference type="STRING" id="554055.A0A2P6V0J3"/>
<evidence type="ECO:0000256" key="1">
    <source>
        <dbReference type="SAM" id="Coils"/>
    </source>
</evidence>
<feature type="transmembrane region" description="Helical" evidence="2">
    <location>
        <begin position="39"/>
        <end position="60"/>
    </location>
</feature>
<feature type="transmembrane region" description="Helical" evidence="2">
    <location>
        <begin position="145"/>
        <end position="168"/>
    </location>
</feature>
<comment type="caution">
    <text evidence="3">The sequence shown here is derived from an EMBL/GenBank/DDBJ whole genome shotgun (WGS) entry which is preliminary data.</text>
</comment>
<dbReference type="PANTHER" id="PTHR34965">
    <property type="entry name" value="OS07G0118300 PROTEIN"/>
    <property type="match status" value="1"/>
</dbReference>
<keyword evidence="2" id="KW-1133">Transmembrane helix</keyword>
<dbReference type="PANTHER" id="PTHR34965:SF1">
    <property type="entry name" value="OS07G0118300 PROTEIN"/>
    <property type="match status" value="1"/>
</dbReference>
<organism evidence="3 4">
    <name type="scientific">Micractinium conductrix</name>
    <dbReference type="NCBI Taxonomy" id="554055"/>
    <lineage>
        <taxon>Eukaryota</taxon>
        <taxon>Viridiplantae</taxon>
        <taxon>Chlorophyta</taxon>
        <taxon>core chlorophytes</taxon>
        <taxon>Trebouxiophyceae</taxon>
        <taxon>Chlorellales</taxon>
        <taxon>Chlorellaceae</taxon>
        <taxon>Chlorella clade</taxon>
        <taxon>Micractinium</taxon>
    </lineage>
</organism>
<evidence type="ECO:0000313" key="4">
    <source>
        <dbReference type="Proteomes" id="UP000239649"/>
    </source>
</evidence>